<evidence type="ECO:0000313" key="2">
    <source>
        <dbReference type="Proteomes" id="UP000252698"/>
    </source>
</evidence>
<gene>
    <name evidence="1" type="ORF">C5746_41480</name>
</gene>
<dbReference type="RefSeq" id="WP_114248637.1">
    <property type="nucleotide sequence ID" value="NZ_CP027306.1"/>
</dbReference>
<dbReference type="AlphaFoldDB" id="A0A2Z5JP83"/>
<dbReference type="Proteomes" id="UP000252698">
    <property type="component" value="Chromosome"/>
</dbReference>
<name>A0A2Z5JP83_STRAR</name>
<dbReference type="GeneID" id="95524694"/>
<dbReference type="EMBL" id="CP027306">
    <property type="protein sequence ID" value="AXE82256.1"/>
    <property type="molecule type" value="Genomic_DNA"/>
</dbReference>
<protein>
    <submittedName>
        <fullName evidence="1">Uncharacterized protein</fullName>
    </submittedName>
</protein>
<dbReference type="KEGG" id="sata:C5746_41480"/>
<proteinExistence type="predicted"/>
<evidence type="ECO:0000313" key="1">
    <source>
        <dbReference type="EMBL" id="AXE82256.1"/>
    </source>
</evidence>
<sequence length="169" mass="18663">MLFGDRDETGSVFRLGWRGTHYPGTPVDDLWIAILKEPDGTWWFDAYFIGRVPLGGGAPRSAAFAQWLLATPPEGPYEKEFMLIDGERQSGLRQIADGTLLTVEVLMGREETGGPESLQVLLSGETRVQRLAFEVCAPLECTLVRRSDLEDSIARLLRISADEIPAAKA</sequence>
<reference evidence="1 2" key="1">
    <citation type="journal article" date="2018" name="Front. Microbiol.">
        <title>Genome Sequencing of Streptomyces atratus SCSIOZH16 and Activation Production of Nocardamine via Metabolic Engineering.</title>
        <authorList>
            <person name="Li Y."/>
            <person name="Zhang C."/>
            <person name="Liu C."/>
            <person name="Ju J."/>
            <person name="Ma J."/>
        </authorList>
    </citation>
    <scope>NUCLEOTIDE SEQUENCE [LARGE SCALE GENOMIC DNA]</scope>
    <source>
        <strain evidence="1 2">SCSIO_ZH16</strain>
    </source>
</reference>
<organism evidence="1 2">
    <name type="scientific">Streptomyces atratus</name>
    <dbReference type="NCBI Taxonomy" id="1893"/>
    <lineage>
        <taxon>Bacteria</taxon>
        <taxon>Bacillati</taxon>
        <taxon>Actinomycetota</taxon>
        <taxon>Actinomycetes</taxon>
        <taxon>Kitasatosporales</taxon>
        <taxon>Streptomycetaceae</taxon>
        <taxon>Streptomyces</taxon>
    </lineage>
</organism>
<accession>A0A2Z5JP83</accession>